<sequence length="96" mass="11043">MTNEPVRLIGLPWYRPEHYQRIREMMSDRHNLASTYESWLAAAENNEAVGRATGLQVRRILIEPEAFAGWCAERNVEPDSAARRDYVAEKNSQNAP</sequence>
<dbReference type="RefSeq" id="WP_196263316.1">
    <property type="nucleotide sequence ID" value="NZ_JADQDN010000003.1"/>
</dbReference>
<dbReference type="EMBL" id="JADQDN010000003">
    <property type="protein sequence ID" value="MBF9195923.1"/>
    <property type="molecule type" value="Genomic_DNA"/>
</dbReference>
<evidence type="ECO:0008006" key="3">
    <source>
        <dbReference type="Google" id="ProtNLM"/>
    </source>
</evidence>
<keyword evidence="2" id="KW-1185">Reference proteome</keyword>
<comment type="caution">
    <text evidence="1">The sequence shown here is derived from an EMBL/GenBank/DDBJ whole genome shotgun (WGS) entry which is preliminary data.</text>
</comment>
<name>A0ABS0HR25_9HYPH</name>
<protein>
    <recommendedName>
        <fullName evidence="3">DUF1153 domain-containing protein</fullName>
    </recommendedName>
</protein>
<gene>
    <name evidence="1" type="ORF">I2H36_07730</name>
</gene>
<evidence type="ECO:0000313" key="2">
    <source>
        <dbReference type="Proteomes" id="UP000611708"/>
    </source>
</evidence>
<reference evidence="1 2" key="1">
    <citation type="submission" date="2020-11" db="EMBL/GenBank/DDBJ databases">
        <authorList>
            <person name="Kim M.K."/>
        </authorList>
    </citation>
    <scope>NUCLEOTIDE SEQUENCE [LARGE SCALE GENOMIC DNA]</scope>
    <source>
        <strain evidence="1 2">BT290</strain>
    </source>
</reference>
<organism evidence="1 2">
    <name type="scientific">Microvirga terrestris</name>
    <dbReference type="NCBI Taxonomy" id="2791024"/>
    <lineage>
        <taxon>Bacteria</taxon>
        <taxon>Pseudomonadati</taxon>
        <taxon>Pseudomonadota</taxon>
        <taxon>Alphaproteobacteria</taxon>
        <taxon>Hyphomicrobiales</taxon>
        <taxon>Methylobacteriaceae</taxon>
        <taxon>Microvirga</taxon>
    </lineage>
</organism>
<proteinExistence type="predicted"/>
<accession>A0ABS0HR25</accession>
<dbReference type="Proteomes" id="UP000611708">
    <property type="component" value="Unassembled WGS sequence"/>
</dbReference>
<evidence type="ECO:0000313" key="1">
    <source>
        <dbReference type="EMBL" id="MBF9195923.1"/>
    </source>
</evidence>